<comment type="caution">
    <text evidence="2">The sequence shown here is derived from an EMBL/GenBank/DDBJ whole genome shotgun (WGS) entry which is preliminary data.</text>
</comment>
<name>A0ABR4CW91_9HELO</name>
<dbReference type="EMBL" id="JAZHXI010000002">
    <property type="protein sequence ID" value="KAL2074189.1"/>
    <property type="molecule type" value="Genomic_DNA"/>
</dbReference>
<dbReference type="Proteomes" id="UP001595075">
    <property type="component" value="Unassembled WGS sequence"/>
</dbReference>
<organism evidence="2 3">
    <name type="scientific">Oculimacula yallundae</name>
    <dbReference type="NCBI Taxonomy" id="86028"/>
    <lineage>
        <taxon>Eukaryota</taxon>
        <taxon>Fungi</taxon>
        <taxon>Dikarya</taxon>
        <taxon>Ascomycota</taxon>
        <taxon>Pezizomycotina</taxon>
        <taxon>Leotiomycetes</taxon>
        <taxon>Helotiales</taxon>
        <taxon>Ploettnerulaceae</taxon>
        <taxon>Oculimacula</taxon>
    </lineage>
</organism>
<protein>
    <submittedName>
        <fullName evidence="2">Uncharacterized protein</fullName>
    </submittedName>
</protein>
<gene>
    <name evidence="2" type="ORF">VTL71DRAFT_7967</name>
</gene>
<feature type="compositionally biased region" description="Basic and acidic residues" evidence="1">
    <location>
        <begin position="12"/>
        <end position="23"/>
    </location>
</feature>
<evidence type="ECO:0000256" key="1">
    <source>
        <dbReference type="SAM" id="MobiDB-lite"/>
    </source>
</evidence>
<feature type="region of interest" description="Disordered" evidence="1">
    <location>
        <begin position="1"/>
        <end position="73"/>
    </location>
</feature>
<keyword evidence="3" id="KW-1185">Reference proteome</keyword>
<sequence>MSRRGPAALKASESERSFRDVKVHPPPSKAETDYGDFTIPSETPAPALDYDTDYGDDTLPAETPARETGRVFGGKGLYSMEEEEVSGAIDDGSHSQIEISSEVSTTWAREYNARNEALKGYPDLSSLN</sequence>
<proteinExistence type="predicted"/>
<reference evidence="2 3" key="1">
    <citation type="journal article" date="2024" name="Commun. Biol.">
        <title>Comparative genomic analysis of thermophilic fungi reveals convergent evolutionary adaptations and gene losses.</title>
        <authorList>
            <person name="Steindorff A.S."/>
            <person name="Aguilar-Pontes M.V."/>
            <person name="Robinson A.J."/>
            <person name="Andreopoulos B."/>
            <person name="LaButti K."/>
            <person name="Kuo A."/>
            <person name="Mondo S."/>
            <person name="Riley R."/>
            <person name="Otillar R."/>
            <person name="Haridas S."/>
            <person name="Lipzen A."/>
            <person name="Grimwood J."/>
            <person name="Schmutz J."/>
            <person name="Clum A."/>
            <person name="Reid I.D."/>
            <person name="Moisan M.C."/>
            <person name="Butler G."/>
            <person name="Nguyen T.T.M."/>
            <person name="Dewar K."/>
            <person name="Conant G."/>
            <person name="Drula E."/>
            <person name="Henrissat B."/>
            <person name="Hansel C."/>
            <person name="Singer S."/>
            <person name="Hutchinson M.I."/>
            <person name="de Vries R.P."/>
            <person name="Natvig D.O."/>
            <person name="Powell A.J."/>
            <person name="Tsang A."/>
            <person name="Grigoriev I.V."/>
        </authorList>
    </citation>
    <scope>NUCLEOTIDE SEQUENCE [LARGE SCALE GENOMIC DNA]</scope>
    <source>
        <strain evidence="2 3">CBS 494.80</strain>
    </source>
</reference>
<evidence type="ECO:0000313" key="2">
    <source>
        <dbReference type="EMBL" id="KAL2074189.1"/>
    </source>
</evidence>
<evidence type="ECO:0000313" key="3">
    <source>
        <dbReference type="Proteomes" id="UP001595075"/>
    </source>
</evidence>
<accession>A0ABR4CW91</accession>